<evidence type="ECO:0000313" key="4">
    <source>
        <dbReference type="Proteomes" id="UP001054837"/>
    </source>
</evidence>
<evidence type="ECO:0000256" key="1">
    <source>
        <dbReference type="SAM" id="MobiDB-lite"/>
    </source>
</evidence>
<organism evidence="3 4">
    <name type="scientific">Caerostris darwini</name>
    <dbReference type="NCBI Taxonomy" id="1538125"/>
    <lineage>
        <taxon>Eukaryota</taxon>
        <taxon>Metazoa</taxon>
        <taxon>Ecdysozoa</taxon>
        <taxon>Arthropoda</taxon>
        <taxon>Chelicerata</taxon>
        <taxon>Arachnida</taxon>
        <taxon>Araneae</taxon>
        <taxon>Araneomorphae</taxon>
        <taxon>Entelegynae</taxon>
        <taxon>Araneoidea</taxon>
        <taxon>Araneidae</taxon>
        <taxon>Caerostris</taxon>
    </lineage>
</organism>
<sequence>METNPQKLMNNNTQEAAELLGLSSSDSLDSPSFSHFQAPKQKRKVRFKKTFRPSSRSKVGRSSPTKSCKCSFVEGLKIFSYFAVLAIVGALLWYVMTLSTRIEELQAKVSDFIAFTENSIKSMAALVMKKRK</sequence>
<dbReference type="AlphaFoldDB" id="A0AAV4PQL9"/>
<gene>
    <name evidence="3" type="primary">AVEN_53661_1</name>
    <name evidence="3" type="ORF">CDAR_447761</name>
</gene>
<reference evidence="3 4" key="1">
    <citation type="submission" date="2021-06" db="EMBL/GenBank/DDBJ databases">
        <title>Caerostris darwini draft genome.</title>
        <authorList>
            <person name="Kono N."/>
            <person name="Arakawa K."/>
        </authorList>
    </citation>
    <scope>NUCLEOTIDE SEQUENCE [LARGE SCALE GENOMIC DNA]</scope>
</reference>
<keyword evidence="2" id="KW-0812">Transmembrane</keyword>
<keyword evidence="2" id="KW-1133">Transmembrane helix</keyword>
<feature type="compositionally biased region" description="Polar residues" evidence="1">
    <location>
        <begin position="52"/>
        <end position="67"/>
    </location>
</feature>
<name>A0AAV4PQL9_9ARAC</name>
<accession>A0AAV4PQL9</accession>
<keyword evidence="2" id="KW-0472">Membrane</keyword>
<keyword evidence="4" id="KW-1185">Reference proteome</keyword>
<dbReference type="EMBL" id="BPLQ01003280">
    <property type="protein sequence ID" value="GIX99298.1"/>
    <property type="molecule type" value="Genomic_DNA"/>
</dbReference>
<feature type="region of interest" description="Disordered" evidence="1">
    <location>
        <begin position="47"/>
        <end position="67"/>
    </location>
</feature>
<feature type="transmembrane region" description="Helical" evidence="2">
    <location>
        <begin position="78"/>
        <end position="96"/>
    </location>
</feature>
<evidence type="ECO:0000256" key="2">
    <source>
        <dbReference type="SAM" id="Phobius"/>
    </source>
</evidence>
<proteinExistence type="predicted"/>
<dbReference type="Proteomes" id="UP001054837">
    <property type="component" value="Unassembled WGS sequence"/>
</dbReference>
<protein>
    <submittedName>
        <fullName evidence="3">Uncharacterized protein</fullName>
    </submittedName>
</protein>
<evidence type="ECO:0000313" key="3">
    <source>
        <dbReference type="EMBL" id="GIX99298.1"/>
    </source>
</evidence>
<comment type="caution">
    <text evidence="3">The sequence shown here is derived from an EMBL/GenBank/DDBJ whole genome shotgun (WGS) entry which is preliminary data.</text>
</comment>